<dbReference type="PANTHER" id="PTHR42695:SF5">
    <property type="entry name" value="GLUTAMINE AMIDOTRANSFERASE YLR126C-RELATED"/>
    <property type="match status" value="1"/>
</dbReference>
<dbReference type="InterPro" id="IPR029062">
    <property type="entry name" value="Class_I_gatase-like"/>
</dbReference>
<dbReference type="GO" id="GO:0005829">
    <property type="term" value="C:cytosol"/>
    <property type="evidence" value="ECO:0007669"/>
    <property type="project" value="TreeGrafter"/>
</dbReference>
<reference evidence="3" key="2">
    <citation type="submission" date="2015-05" db="EMBL/GenBank/DDBJ databases">
        <title>Complete genome sequence of Corynebacterium testudinoris DSM 44614, recovered from necrotic lesions in the mouth of a tortoise.</title>
        <authorList>
            <person name="Ruckert C."/>
            <person name="Albersmeier A."/>
            <person name="Winkler A."/>
            <person name="Tauch A."/>
        </authorList>
    </citation>
    <scope>NUCLEOTIDE SEQUENCE [LARGE SCALE GENOMIC DNA]</scope>
    <source>
        <strain evidence="3">DSM 44614</strain>
    </source>
</reference>
<sequence>MPRVLLVSLRSGVTSALVAAAEHRDFLEATRMQPEDMPLVVLDSPEAAIGDLSGFDGVLIGGSSLNITNEQWGEWQHHVHAQLRTIIDAGIPAFFVCYGTSWLVHELGGRIGHGHAEKTGSTIVELTSEGQKDPLTQGLPQTFTSLTGHTENVEEVGPGVVTLATGPTCPVQFIRFGDHVWATQFHSDMDAVAMKARMDFFYDYGYFSPEDYDAIVATLPEIDTTWSNRLVENFVRYCGGNSAN</sequence>
<organism evidence="2 3">
    <name type="scientific">Corynebacterium testudinoris</name>
    <dbReference type="NCBI Taxonomy" id="136857"/>
    <lineage>
        <taxon>Bacteria</taxon>
        <taxon>Bacillati</taxon>
        <taxon>Actinomycetota</taxon>
        <taxon>Actinomycetes</taxon>
        <taxon>Mycobacteriales</taxon>
        <taxon>Corynebacteriaceae</taxon>
        <taxon>Corynebacterium</taxon>
    </lineage>
</organism>
<dbReference type="KEGG" id="cted:CTEST_06940"/>
<dbReference type="InterPro" id="IPR017926">
    <property type="entry name" value="GATASE"/>
</dbReference>
<gene>
    <name evidence="2" type="ORF">CTEST_06940</name>
</gene>
<dbReference type="AlphaFoldDB" id="A0A0G3H7U0"/>
<keyword evidence="3" id="KW-1185">Reference proteome</keyword>
<reference evidence="2 3" key="1">
    <citation type="journal article" date="2015" name="Genome Announc.">
        <title>Complete Genome Sequence of the Type Strain Corynebacterium testudinoris DSM 44614, Recovered from Necrotic Lesions in the Mouth of a Tortoise.</title>
        <authorList>
            <person name="Ruckert C."/>
            <person name="Kriete M."/>
            <person name="Jaenicke S."/>
            <person name="Winkler A."/>
            <person name="Tauch A."/>
        </authorList>
    </citation>
    <scope>NUCLEOTIDE SEQUENCE [LARGE SCALE GENOMIC DNA]</scope>
    <source>
        <strain evidence="2 3">DSM 44614</strain>
    </source>
</reference>
<accession>A0A0G3H7U0</accession>
<proteinExistence type="predicted"/>
<dbReference type="CDD" id="cd01741">
    <property type="entry name" value="GATase1_1"/>
    <property type="match status" value="1"/>
</dbReference>
<dbReference type="SUPFAM" id="SSF52317">
    <property type="entry name" value="Class I glutamine amidotransferase-like"/>
    <property type="match status" value="1"/>
</dbReference>
<dbReference type="PANTHER" id="PTHR42695">
    <property type="entry name" value="GLUTAMINE AMIDOTRANSFERASE YLR126C-RELATED"/>
    <property type="match status" value="1"/>
</dbReference>
<dbReference type="EMBL" id="CP011545">
    <property type="protein sequence ID" value="AKK08825.1"/>
    <property type="molecule type" value="Genomic_DNA"/>
</dbReference>
<dbReference type="OrthoDB" id="5196541at2"/>
<dbReference type="PROSITE" id="PS51273">
    <property type="entry name" value="GATASE_TYPE_1"/>
    <property type="match status" value="1"/>
</dbReference>
<dbReference type="RefSeq" id="WP_047253107.1">
    <property type="nucleotide sequence ID" value="NZ_CP011545.1"/>
</dbReference>
<dbReference type="PATRIC" id="fig|136857.5.peg.1383"/>
<dbReference type="Proteomes" id="UP000035540">
    <property type="component" value="Chromosome"/>
</dbReference>
<evidence type="ECO:0000259" key="1">
    <source>
        <dbReference type="Pfam" id="PF00117"/>
    </source>
</evidence>
<dbReference type="EC" id="6.3.5.2" evidence="2"/>
<keyword evidence="2" id="KW-0436">Ligase</keyword>
<dbReference type="GO" id="GO:0003922">
    <property type="term" value="F:GMP synthase (glutamine-hydrolyzing) activity"/>
    <property type="evidence" value="ECO:0007669"/>
    <property type="project" value="UniProtKB-EC"/>
</dbReference>
<dbReference type="Pfam" id="PF00117">
    <property type="entry name" value="GATase"/>
    <property type="match status" value="1"/>
</dbReference>
<dbReference type="Gene3D" id="3.40.50.880">
    <property type="match status" value="1"/>
</dbReference>
<evidence type="ECO:0000313" key="2">
    <source>
        <dbReference type="EMBL" id="AKK08825.1"/>
    </source>
</evidence>
<dbReference type="InterPro" id="IPR044992">
    <property type="entry name" value="ChyE-like"/>
</dbReference>
<feature type="domain" description="Glutamine amidotransferase" evidence="1">
    <location>
        <begin position="51"/>
        <end position="187"/>
    </location>
</feature>
<protein>
    <submittedName>
        <fullName evidence="2">GMP synthase family protein</fullName>
        <ecNumber evidence="2">6.3.5.2</ecNumber>
    </submittedName>
</protein>
<dbReference type="NCBIfam" id="NF005743">
    <property type="entry name" value="PRK07567.1"/>
    <property type="match status" value="1"/>
</dbReference>
<evidence type="ECO:0000313" key="3">
    <source>
        <dbReference type="Proteomes" id="UP000035540"/>
    </source>
</evidence>
<dbReference type="STRING" id="136857.CTEST_06940"/>
<name>A0A0G3H7U0_9CORY</name>